<dbReference type="Pfam" id="PF01613">
    <property type="entry name" value="Flavin_Reduct"/>
    <property type="match status" value="1"/>
</dbReference>
<comment type="caution">
    <text evidence="3">The sequence shown here is derived from an EMBL/GenBank/DDBJ whole genome shotgun (WGS) entry which is preliminary data.</text>
</comment>
<evidence type="ECO:0000313" key="4">
    <source>
        <dbReference type="Proteomes" id="UP001470230"/>
    </source>
</evidence>
<keyword evidence="4" id="KW-1185">Reference proteome</keyword>
<organism evidence="3 4">
    <name type="scientific">Tritrichomonas musculus</name>
    <dbReference type="NCBI Taxonomy" id="1915356"/>
    <lineage>
        <taxon>Eukaryota</taxon>
        <taxon>Metamonada</taxon>
        <taxon>Parabasalia</taxon>
        <taxon>Tritrichomonadida</taxon>
        <taxon>Tritrichomonadidae</taxon>
        <taxon>Tritrichomonas</taxon>
    </lineage>
</organism>
<dbReference type="PANTHER" id="PTHR43567:SF5">
    <property type="entry name" value="HYPOTHETICAL CYTOSOLIC PROTEIN"/>
    <property type="match status" value="1"/>
</dbReference>
<feature type="domain" description="Flavin reductase like" evidence="2">
    <location>
        <begin position="33"/>
        <end position="163"/>
    </location>
</feature>
<evidence type="ECO:0000256" key="1">
    <source>
        <dbReference type="ARBA" id="ARBA00038054"/>
    </source>
</evidence>
<dbReference type="InterPro" id="IPR012349">
    <property type="entry name" value="Split_barrel_FMN-bd"/>
</dbReference>
<proteinExistence type="inferred from homology"/>
<comment type="similarity">
    <text evidence="1">Belongs to the flavoredoxin family.</text>
</comment>
<dbReference type="SUPFAM" id="SSF50475">
    <property type="entry name" value="FMN-binding split barrel"/>
    <property type="match status" value="1"/>
</dbReference>
<evidence type="ECO:0000313" key="3">
    <source>
        <dbReference type="EMBL" id="KAK8884826.1"/>
    </source>
</evidence>
<dbReference type="InterPro" id="IPR002563">
    <property type="entry name" value="Flavin_Rdtase-like_dom"/>
</dbReference>
<dbReference type="Proteomes" id="UP001470230">
    <property type="component" value="Unassembled WGS sequence"/>
</dbReference>
<dbReference type="Gene3D" id="2.30.110.10">
    <property type="entry name" value="Electron Transport, Fmn-binding Protein, Chain A"/>
    <property type="match status" value="1"/>
</dbReference>
<name>A0ABR2K271_9EUKA</name>
<protein>
    <recommendedName>
        <fullName evidence="2">Flavin reductase like domain-containing protein</fullName>
    </recommendedName>
</protein>
<dbReference type="PANTHER" id="PTHR43567">
    <property type="entry name" value="FLAVOREDOXIN-RELATED-RELATED"/>
    <property type="match status" value="1"/>
</dbReference>
<evidence type="ECO:0000259" key="2">
    <source>
        <dbReference type="Pfam" id="PF01613"/>
    </source>
</evidence>
<gene>
    <name evidence="3" type="ORF">M9Y10_043947</name>
</gene>
<dbReference type="EMBL" id="JAPFFF010000008">
    <property type="protein sequence ID" value="KAK8884826.1"/>
    <property type="molecule type" value="Genomic_DNA"/>
</dbReference>
<sequence>MSSDPNFTELAKKAYEIIGRGCFLNSAANGKINSMTIGWGTVGNVWRRPIFITMVRKSRYTHELIEANPFFTVSIPYNKNMSKEIGVFGTLSGRDVNKFEKCGLLTKPAQKVNVPIIANTGIQFECKVVYKQDMEPTLLNKNITKEFYGDNDYHTMYYGEILSSYID</sequence>
<dbReference type="InterPro" id="IPR052174">
    <property type="entry name" value="Flavoredoxin"/>
</dbReference>
<reference evidence="3 4" key="1">
    <citation type="submission" date="2024-04" db="EMBL/GenBank/DDBJ databases">
        <title>Tritrichomonas musculus Genome.</title>
        <authorList>
            <person name="Alves-Ferreira E."/>
            <person name="Grigg M."/>
            <person name="Lorenzi H."/>
            <person name="Galac M."/>
        </authorList>
    </citation>
    <scope>NUCLEOTIDE SEQUENCE [LARGE SCALE GENOMIC DNA]</scope>
    <source>
        <strain evidence="3 4">EAF2021</strain>
    </source>
</reference>
<accession>A0ABR2K271</accession>